<keyword evidence="11" id="KW-0479">Metal-binding</keyword>
<dbReference type="RefSeq" id="WP_145077896.1">
    <property type="nucleotide sequence ID" value="NZ_CP036425.1"/>
</dbReference>
<keyword evidence="8 11" id="KW-0028">Amino-acid biosynthesis</keyword>
<dbReference type="NCBIfam" id="NF000768">
    <property type="entry name" value="PRK00051.1"/>
    <property type="match status" value="1"/>
</dbReference>
<dbReference type="KEGG" id="pcor:KS4_22890"/>
<feature type="binding site" evidence="11">
    <location>
        <position position="107"/>
    </location>
    <ligand>
        <name>Zn(2+)</name>
        <dbReference type="ChEBI" id="CHEBI:29105"/>
        <note>ligand shared between dimeric partners</note>
    </ligand>
</feature>
<comment type="similarity">
    <text evidence="6">In the N-terminal section; belongs to the PRA-CH family.</text>
</comment>
<keyword evidence="14" id="KW-1185">Reference proteome</keyword>
<evidence type="ECO:0000256" key="11">
    <source>
        <dbReference type="HAMAP-Rule" id="MF_01021"/>
    </source>
</evidence>
<feature type="binding site" evidence="11">
    <location>
        <position position="85"/>
    </location>
    <ligand>
        <name>Mg(2+)</name>
        <dbReference type="ChEBI" id="CHEBI:18420"/>
    </ligand>
</feature>
<organism evidence="13 14">
    <name type="scientific">Poriferisphaera corsica</name>
    <dbReference type="NCBI Taxonomy" id="2528020"/>
    <lineage>
        <taxon>Bacteria</taxon>
        <taxon>Pseudomonadati</taxon>
        <taxon>Planctomycetota</taxon>
        <taxon>Phycisphaerae</taxon>
        <taxon>Phycisphaerales</taxon>
        <taxon>Phycisphaeraceae</taxon>
        <taxon>Poriferisphaera</taxon>
    </lineage>
</organism>
<keyword evidence="9 11" id="KW-0378">Hydrolase</keyword>
<evidence type="ECO:0000259" key="12">
    <source>
        <dbReference type="Pfam" id="PF01502"/>
    </source>
</evidence>
<dbReference type="UniPathway" id="UPA00031">
    <property type="reaction ID" value="UER00008"/>
</dbReference>
<evidence type="ECO:0000256" key="5">
    <source>
        <dbReference type="ARBA" id="ARBA00007731"/>
    </source>
</evidence>
<evidence type="ECO:0000256" key="1">
    <source>
        <dbReference type="ARBA" id="ARBA00000024"/>
    </source>
</evidence>
<dbReference type="Proteomes" id="UP000317369">
    <property type="component" value="Chromosome"/>
</dbReference>
<dbReference type="GO" id="GO:0004636">
    <property type="term" value="F:phosphoribosyl-ATP diphosphatase activity"/>
    <property type="evidence" value="ECO:0007669"/>
    <property type="project" value="UniProtKB-EC"/>
</dbReference>
<feature type="binding site" evidence="11">
    <location>
        <position position="87"/>
    </location>
    <ligand>
        <name>Mg(2+)</name>
        <dbReference type="ChEBI" id="CHEBI:18420"/>
    </ligand>
</feature>
<comment type="cofactor">
    <cofactor evidence="11">
        <name>Mg(2+)</name>
        <dbReference type="ChEBI" id="CHEBI:18420"/>
    </cofactor>
    <text evidence="11">Binds 1 Mg(2+) ion per subunit.</text>
</comment>
<comment type="cofactor">
    <cofactor evidence="11">
        <name>Zn(2+)</name>
        <dbReference type="ChEBI" id="CHEBI:29105"/>
    </cofactor>
    <text evidence="11">Binds 1 zinc ion per subunit.</text>
</comment>
<dbReference type="GO" id="GO:0004635">
    <property type="term" value="F:phosphoribosyl-AMP cyclohydrolase activity"/>
    <property type="evidence" value="ECO:0007669"/>
    <property type="project" value="UniProtKB-UniRule"/>
</dbReference>
<dbReference type="GO" id="GO:0005737">
    <property type="term" value="C:cytoplasm"/>
    <property type="evidence" value="ECO:0007669"/>
    <property type="project" value="UniProtKB-SubCell"/>
</dbReference>
<evidence type="ECO:0000256" key="4">
    <source>
        <dbReference type="ARBA" id="ARBA00005204"/>
    </source>
</evidence>
<dbReference type="GO" id="GO:0000105">
    <property type="term" value="P:L-histidine biosynthetic process"/>
    <property type="evidence" value="ECO:0007669"/>
    <property type="project" value="UniProtKB-UniRule"/>
</dbReference>
<dbReference type="GO" id="GO:0000287">
    <property type="term" value="F:magnesium ion binding"/>
    <property type="evidence" value="ECO:0007669"/>
    <property type="project" value="UniProtKB-UniRule"/>
</dbReference>
<dbReference type="InterPro" id="IPR038019">
    <property type="entry name" value="PRib_AMP_CycHydrolase_sf"/>
</dbReference>
<dbReference type="InterPro" id="IPR002496">
    <property type="entry name" value="PRib_AMP_CycHydrolase_dom"/>
</dbReference>
<evidence type="ECO:0000256" key="10">
    <source>
        <dbReference type="ARBA" id="ARBA00023102"/>
    </source>
</evidence>
<dbReference type="PANTHER" id="PTHR42945">
    <property type="entry name" value="HISTIDINE BIOSYNTHESIS BIFUNCTIONAL PROTEIN"/>
    <property type="match status" value="1"/>
</dbReference>
<dbReference type="Pfam" id="PF01502">
    <property type="entry name" value="PRA-CH"/>
    <property type="match status" value="1"/>
</dbReference>
<evidence type="ECO:0000256" key="7">
    <source>
        <dbReference type="ARBA" id="ARBA00022490"/>
    </source>
</evidence>
<feature type="binding site" evidence="11">
    <location>
        <position position="84"/>
    </location>
    <ligand>
        <name>Zn(2+)</name>
        <dbReference type="ChEBI" id="CHEBI:29105"/>
        <note>ligand shared between dimeric partners</note>
    </ligand>
</feature>
<comment type="subunit">
    <text evidence="11">Homodimer.</text>
</comment>
<evidence type="ECO:0000256" key="9">
    <source>
        <dbReference type="ARBA" id="ARBA00022801"/>
    </source>
</evidence>
<name>A0A517YVI1_9BACT</name>
<dbReference type="PANTHER" id="PTHR42945:SF1">
    <property type="entry name" value="HISTIDINE BIOSYNTHESIS BIFUNCTIONAL PROTEIN HIS7"/>
    <property type="match status" value="1"/>
</dbReference>
<evidence type="ECO:0000256" key="6">
    <source>
        <dbReference type="ARBA" id="ARBA00008299"/>
    </source>
</evidence>
<dbReference type="OrthoDB" id="9795769at2"/>
<dbReference type="HAMAP" id="MF_01021">
    <property type="entry name" value="HisI"/>
    <property type="match status" value="1"/>
</dbReference>
<dbReference type="GO" id="GO:0008270">
    <property type="term" value="F:zinc ion binding"/>
    <property type="evidence" value="ECO:0007669"/>
    <property type="project" value="UniProtKB-UniRule"/>
</dbReference>
<protein>
    <recommendedName>
        <fullName evidence="11">Phosphoribosyl-AMP cyclohydrolase</fullName>
        <shortName evidence="11">PRA-CH</shortName>
        <ecNumber evidence="11">3.5.4.19</ecNumber>
    </recommendedName>
</protein>
<dbReference type="InterPro" id="IPR026660">
    <property type="entry name" value="PRA-CH"/>
</dbReference>
<reference evidence="13 14" key="1">
    <citation type="submission" date="2019-02" db="EMBL/GenBank/DDBJ databases">
        <title>Deep-cultivation of Planctomycetes and their phenomic and genomic characterization uncovers novel biology.</title>
        <authorList>
            <person name="Wiegand S."/>
            <person name="Jogler M."/>
            <person name="Boedeker C."/>
            <person name="Pinto D."/>
            <person name="Vollmers J."/>
            <person name="Rivas-Marin E."/>
            <person name="Kohn T."/>
            <person name="Peeters S.H."/>
            <person name="Heuer A."/>
            <person name="Rast P."/>
            <person name="Oberbeckmann S."/>
            <person name="Bunk B."/>
            <person name="Jeske O."/>
            <person name="Meyerdierks A."/>
            <person name="Storesund J.E."/>
            <person name="Kallscheuer N."/>
            <person name="Luecker S."/>
            <person name="Lage O.M."/>
            <person name="Pohl T."/>
            <person name="Merkel B.J."/>
            <person name="Hornburger P."/>
            <person name="Mueller R.-W."/>
            <person name="Bruemmer F."/>
            <person name="Labrenz M."/>
            <person name="Spormann A.M."/>
            <person name="Op den Camp H."/>
            <person name="Overmann J."/>
            <person name="Amann R."/>
            <person name="Jetten M.S.M."/>
            <person name="Mascher T."/>
            <person name="Medema M.H."/>
            <person name="Devos D.P."/>
            <person name="Kaster A.-K."/>
            <person name="Ovreas L."/>
            <person name="Rohde M."/>
            <person name="Galperin M.Y."/>
            <person name="Jogler C."/>
        </authorList>
    </citation>
    <scope>NUCLEOTIDE SEQUENCE [LARGE SCALE GENOMIC DNA]</scope>
    <source>
        <strain evidence="13 14">KS4</strain>
    </source>
</reference>
<comment type="catalytic activity">
    <reaction evidence="1 11">
        <text>1-(5-phospho-beta-D-ribosyl)-5'-AMP + H2O = 1-(5-phospho-beta-D-ribosyl)-5-[(5-phospho-beta-D-ribosylamino)methylideneamino]imidazole-4-carboxamide</text>
        <dbReference type="Rhea" id="RHEA:20049"/>
        <dbReference type="ChEBI" id="CHEBI:15377"/>
        <dbReference type="ChEBI" id="CHEBI:58435"/>
        <dbReference type="ChEBI" id="CHEBI:59457"/>
        <dbReference type="EC" id="3.5.4.19"/>
    </reaction>
</comment>
<comment type="similarity">
    <text evidence="5">In the C-terminal section; belongs to the PRA-PH family.</text>
</comment>
<evidence type="ECO:0000256" key="2">
    <source>
        <dbReference type="ARBA" id="ARBA00001460"/>
    </source>
</evidence>
<feature type="domain" description="Phosphoribosyl-AMP cyclohydrolase" evidence="12">
    <location>
        <begin position="36"/>
        <end position="109"/>
    </location>
</feature>
<comment type="pathway">
    <text evidence="3 11">Amino-acid biosynthesis; L-histidine biosynthesis; L-histidine from 5-phospho-alpha-D-ribose 1-diphosphate: step 3/9.</text>
</comment>
<comment type="subcellular location">
    <subcellularLocation>
        <location evidence="11">Cytoplasm</location>
    </subcellularLocation>
</comment>
<comment type="catalytic activity">
    <reaction evidence="2">
        <text>1-(5-phospho-beta-D-ribosyl)-ATP + H2O = 1-(5-phospho-beta-D-ribosyl)-5'-AMP + diphosphate + H(+)</text>
        <dbReference type="Rhea" id="RHEA:22828"/>
        <dbReference type="ChEBI" id="CHEBI:15377"/>
        <dbReference type="ChEBI" id="CHEBI:15378"/>
        <dbReference type="ChEBI" id="CHEBI:33019"/>
        <dbReference type="ChEBI" id="CHEBI:59457"/>
        <dbReference type="ChEBI" id="CHEBI:73183"/>
        <dbReference type="EC" id="3.6.1.31"/>
    </reaction>
</comment>
<dbReference type="EC" id="3.5.4.19" evidence="11"/>
<dbReference type="FunFam" id="3.10.20.810:FF:000001">
    <property type="entry name" value="Histidine biosynthesis bifunctional protein HisIE"/>
    <property type="match status" value="1"/>
</dbReference>
<evidence type="ECO:0000313" key="14">
    <source>
        <dbReference type="Proteomes" id="UP000317369"/>
    </source>
</evidence>
<dbReference type="SUPFAM" id="SSF141734">
    <property type="entry name" value="HisI-like"/>
    <property type="match status" value="1"/>
</dbReference>
<proteinExistence type="inferred from homology"/>
<evidence type="ECO:0000256" key="3">
    <source>
        <dbReference type="ARBA" id="ARBA00005169"/>
    </source>
</evidence>
<keyword evidence="11" id="KW-0460">Magnesium</keyword>
<dbReference type="AlphaFoldDB" id="A0A517YVI1"/>
<feature type="binding site" evidence="11">
    <location>
        <position position="100"/>
    </location>
    <ligand>
        <name>Zn(2+)</name>
        <dbReference type="ChEBI" id="CHEBI:29105"/>
        <note>ligand shared between dimeric partners</note>
    </ligand>
</feature>
<comment type="similarity">
    <text evidence="11">Belongs to the PRA-CH family.</text>
</comment>
<gene>
    <name evidence="11" type="primary">hisI</name>
    <name evidence="13" type="ORF">KS4_22890</name>
</gene>
<sequence length="133" mass="15061">MADPQREEGSVLDIKFDSDGLVPAIVQDHQSGEILMMGWMNEAALKQTIETKKATFYSRSRQKMWVKGESSGHIQEVVEARTDCDQDVVVLKCISHGPCCHVGYKSCFYRRITDPTTLETVESKVFDPNDVYK</sequence>
<evidence type="ECO:0000313" key="13">
    <source>
        <dbReference type="EMBL" id="QDU34224.1"/>
    </source>
</evidence>
<keyword evidence="10 11" id="KW-0368">Histidine biosynthesis</keyword>
<evidence type="ECO:0000256" key="8">
    <source>
        <dbReference type="ARBA" id="ARBA00022605"/>
    </source>
</evidence>
<keyword evidence="11" id="KW-0862">Zinc</keyword>
<comment type="pathway">
    <text evidence="4">Amino-acid biosynthesis; L-histidine biosynthesis; L-histidine from 5-phospho-alpha-D-ribose 1-diphosphate: step 2/9.</text>
</comment>
<accession>A0A517YVI1</accession>
<keyword evidence="7 11" id="KW-0963">Cytoplasm</keyword>
<comment type="function">
    <text evidence="11">Catalyzes the hydrolysis of the adenine ring of phosphoribosyl-AMP.</text>
</comment>
<dbReference type="EMBL" id="CP036425">
    <property type="protein sequence ID" value="QDU34224.1"/>
    <property type="molecule type" value="Genomic_DNA"/>
</dbReference>
<feature type="binding site" evidence="11">
    <location>
        <position position="83"/>
    </location>
    <ligand>
        <name>Mg(2+)</name>
        <dbReference type="ChEBI" id="CHEBI:18420"/>
    </ligand>
</feature>
<dbReference type="Gene3D" id="3.10.20.810">
    <property type="entry name" value="Phosphoribosyl-AMP cyclohydrolase"/>
    <property type="match status" value="1"/>
</dbReference>